<sequence>MARIKLKQLEIELESVSVFEEPNILLEQYPTTPHIAARMLHTIQSRFHDIDGRTVADLGVGCGVLSIGASLLGCGHCVGIDCDADALDQTRENLEELEVENVDLIQVDLSNPELSPLMESSVDNPPFGTKRSKGIDVVFVQHALKMSRRSVYSLHKSSTRQHFIKKAAEWGVDIEVVAQLRFDLAKTFKCHKQKSVDIEVDLIRFSHRKKIAAKAKKAAPKSSQISSASEPGPSS</sequence>
<dbReference type="EMBL" id="KB308489">
    <property type="protein sequence ID" value="ELT97691.1"/>
    <property type="molecule type" value="Genomic_DNA"/>
</dbReference>
<evidence type="ECO:0000313" key="5">
    <source>
        <dbReference type="Proteomes" id="UP000014760"/>
    </source>
</evidence>
<evidence type="ECO:0000256" key="2">
    <source>
        <dbReference type="SAM" id="MobiDB-lite"/>
    </source>
</evidence>
<dbReference type="STRING" id="283909.R7U1Z9"/>
<evidence type="ECO:0000256" key="1">
    <source>
        <dbReference type="SAM" id="Coils"/>
    </source>
</evidence>
<keyword evidence="5" id="KW-1185">Reference proteome</keyword>
<dbReference type="InterPro" id="IPR029063">
    <property type="entry name" value="SAM-dependent_MTases_sf"/>
</dbReference>
<dbReference type="CDD" id="cd02440">
    <property type="entry name" value="AdoMet_MTases"/>
    <property type="match status" value="1"/>
</dbReference>
<dbReference type="Gene3D" id="3.40.50.150">
    <property type="entry name" value="Vaccinia Virus protein VP39"/>
    <property type="match status" value="1"/>
</dbReference>
<reference evidence="3 5" key="2">
    <citation type="journal article" date="2013" name="Nature">
        <title>Insights into bilaterian evolution from three spiralian genomes.</title>
        <authorList>
            <person name="Simakov O."/>
            <person name="Marletaz F."/>
            <person name="Cho S.J."/>
            <person name="Edsinger-Gonzales E."/>
            <person name="Havlak P."/>
            <person name="Hellsten U."/>
            <person name="Kuo D.H."/>
            <person name="Larsson T."/>
            <person name="Lv J."/>
            <person name="Arendt D."/>
            <person name="Savage R."/>
            <person name="Osoegawa K."/>
            <person name="de Jong P."/>
            <person name="Grimwood J."/>
            <person name="Chapman J.A."/>
            <person name="Shapiro H."/>
            <person name="Aerts A."/>
            <person name="Otillar R.P."/>
            <person name="Terry A.Y."/>
            <person name="Boore J.L."/>
            <person name="Grigoriev I.V."/>
            <person name="Lindberg D.R."/>
            <person name="Seaver E.C."/>
            <person name="Weisblat D.A."/>
            <person name="Putnam N.H."/>
            <person name="Rokhsar D.S."/>
        </authorList>
    </citation>
    <scope>NUCLEOTIDE SEQUENCE</scope>
    <source>
        <strain evidence="3 5">I ESC-2004</strain>
    </source>
</reference>
<protein>
    <recommendedName>
        <fullName evidence="6">Methyltransferase small domain-containing protein</fullName>
    </recommendedName>
</protein>
<organism evidence="3">
    <name type="scientific">Capitella teleta</name>
    <name type="common">Polychaete worm</name>
    <dbReference type="NCBI Taxonomy" id="283909"/>
    <lineage>
        <taxon>Eukaryota</taxon>
        <taxon>Metazoa</taxon>
        <taxon>Spiralia</taxon>
        <taxon>Lophotrochozoa</taxon>
        <taxon>Annelida</taxon>
        <taxon>Polychaeta</taxon>
        <taxon>Sedentaria</taxon>
        <taxon>Scolecida</taxon>
        <taxon>Capitellidae</taxon>
        <taxon>Capitella</taxon>
    </lineage>
</organism>
<dbReference type="HOGENOM" id="CLU_074702_1_1_1"/>
<evidence type="ECO:0000313" key="4">
    <source>
        <dbReference type="EnsemblMetazoa" id="CapteP159660"/>
    </source>
</evidence>
<evidence type="ECO:0000313" key="3">
    <source>
        <dbReference type="EMBL" id="ELT97691.1"/>
    </source>
</evidence>
<keyword evidence="1" id="KW-0175">Coiled coil</keyword>
<dbReference type="EnsemblMetazoa" id="CapteT159660">
    <property type="protein sequence ID" value="CapteP159660"/>
    <property type="gene ID" value="CapteG159660"/>
</dbReference>
<dbReference type="EMBL" id="AMQN01010767">
    <property type="status" value="NOT_ANNOTATED_CDS"/>
    <property type="molecule type" value="Genomic_DNA"/>
</dbReference>
<dbReference type="SUPFAM" id="SSF53335">
    <property type="entry name" value="S-adenosyl-L-methionine-dependent methyltransferases"/>
    <property type="match status" value="1"/>
</dbReference>
<feature type="region of interest" description="Disordered" evidence="2">
    <location>
        <begin position="214"/>
        <end position="235"/>
    </location>
</feature>
<dbReference type="OrthoDB" id="419617at2759"/>
<reference evidence="5" key="1">
    <citation type="submission" date="2012-12" db="EMBL/GenBank/DDBJ databases">
        <authorList>
            <person name="Hellsten U."/>
            <person name="Grimwood J."/>
            <person name="Chapman J.A."/>
            <person name="Shapiro H."/>
            <person name="Aerts A."/>
            <person name="Otillar R.P."/>
            <person name="Terry A.Y."/>
            <person name="Boore J.L."/>
            <person name="Simakov O."/>
            <person name="Marletaz F."/>
            <person name="Cho S.-J."/>
            <person name="Edsinger-Gonzales E."/>
            <person name="Havlak P."/>
            <person name="Kuo D.-H."/>
            <person name="Larsson T."/>
            <person name="Lv J."/>
            <person name="Arendt D."/>
            <person name="Savage R."/>
            <person name="Osoegawa K."/>
            <person name="de Jong P."/>
            <person name="Lindberg D.R."/>
            <person name="Seaver E.C."/>
            <person name="Weisblat D.A."/>
            <person name="Putnam N.H."/>
            <person name="Grigoriev I.V."/>
            <person name="Rokhsar D.S."/>
        </authorList>
    </citation>
    <scope>NUCLEOTIDE SEQUENCE</scope>
    <source>
        <strain evidence="5">I ESC-2004</strain>
    </source>
</reference>
<dbReference type="Pfam" id="PF06325">
    <property type="entry name" value="PrmA"/>
    <property type="match status" value="1"/>
</dbReference>
<evidence type="ECO:0008006" key="6">
    <source>
        <dbReference type="Google" id="ProtNLM"/>
    </source>
</evidence>
<feature type="compositionally biased region" description="Low complexity" evidence="2">
    <location>
        <begin position="220"/>
        <end position="229"/>
    </location>
</feature>
<dbReference type="GO" id="GO:0008988">
    <property type="term" value="F:rRNA (adenine-N6-)-methyltransferase activity"/>
    <property type="evidence" value="ECO:0007669"/>
    <property type="project" value="TreeGrafter"/>
</dbReference>
<accession>R7U1Z9</accession>
<dbReference type="OMA" id="DVVYSIH"/>
<feature type="coiled-coil region" evidence="1">
    <location>
        <begin position="80"/>
        <end position="107"/>
    </location>
</feature>
<dbReference type="PANTHER" id="PTHR23290:SF0">
    <property type="entry name" value="RRNA N6-ADENOSINE-METHYLTRANSFERASE METTL5"/>
    <property type="match status" value="1"/>
</dbReference>
<dbReference type="Proteomes" id="UP000014760">
    <property type="component" value="Unassembled WGS sequence"/>
</dbReference>
<dbReference type="AlphaFoldDB" id="R7U1Z9"/>
<gene>
    <name evidence="3" type="ORF">CAPTEDRAFT_159660</name>
</gene>
<dbReference type="FunCoup" id="R7U1Z9">
    <property type="interactions" value="1139"/>
</dbReference>
<dbReference type="InterPro" id="IPR051720">
    <property type="entry name" value="rRNA_MeTrfase/Polyamine_Synth"/>
</dbReference>
<reference evidence="4" key="3">
    <citation type="submission" date="2015-06" db="UniProtKB">
        <authorList>
            <consortium name="EnsemblMetazoa"/>
        </authorList>
    </citation>
    <scope>IDENTIFICATION</scope>
</reference>
<dbReference type="PANTHER" id="PTHR23290">
    <property type="entry name" value="RRNA N6-ADENOSINE-METHYLTRANSFERASE METTL5"/>
    <property type="match status" value="1"/>
</dbReference>
<name>R7U1Z9_CAPTE</name>
<proteinExistence type="predicted"/>